<protein>
    <submittedName>
        <fullName evidence="1">Uncharacterized protein</fullName>
    </submittedName>
</protein>
<accession>A0ABU5QCR5</accession>
<keyword evidence="2" id="KW-1185">Reference proteome</keyword>
<gene>
    <name evidence="1" type="ORF">VB248_14945</name>
</gene>
<proteinExistence type="predicted"/>
<dbReference type="Proteomes" id="UP001302949">
    <property type="component" value="Unassembled WGS sequence"/>
</dbReference>
<reference evidence="1 2" key="1">
    <citation type="submission" date="2023-12" db="EMBL/GenBank/DDBJ databases">
        <title>Novel species of the genus Arcicella isolated from rivers.</title>
        <authorList>
            <person name="Lu H."/>
        </authorList>
    </citation>
    <scope>NUCLEOTIDE SEQUENCE [LARGE SCALE GENOMIC DNA]</scope>
    <source>
        <strain evidence="1 2">KCTC 23307</strain>
    </source>
</reference>
<organism evidence="1 2">
    <name type="scientific">Arcicella rigui</name>
    <dbReference type="NCBI Taxonomy" id="797020"/>
    <lineage>
        <taxon>Bacteria</taxon>
        <taxon>Pseudomonadati</taxon>
        <taxon>Bacteroidota</taxon>
        <taxon>Cytophagia</taxon>
        <taxon>Cytophagales</taxon>
        <taxon>Flectobacillaceae</taxon>
        <taxon>Arcicella</taxon>
    </lineage>
</organism>
<evidence type="ECO:0000313" key="2">
    <source>
        <dbReference type="Proteomes" id="UP001302949"/>
    </source>
</evidence>
<dbReference type="EMBL" id="JAYFUM010000017">
    <property type="protein sequence ID" value="MEA5140447.1"/>
    <property type="molecule type" value="Genomic_DNA"/>
</dbReference>
<dbReference type="RefSeq" id="WP_323297601.1">
    <property type="nucleotide sequence ID" value="NZ_JAYFUM010000017.1"/>
</dbReference>
<evidence type="ECO:0000313" key="1">
    <source>
        <dbReference type="EMBL" id="MEA5140447.1"/>
    </source>
</evidence>
<sequence length="60" mass="7040">MVLYFCNTSFQFVFFDGLEPRATVLYPEFSTRVLFLSGWKPDVQFFSSSGFQPDKKQQDD</sequence>
<comment type="caution">
    <text evidence="1">The sequence shown here is derived from an EMBL/GenBank/DDBJ whole genome shotgun (WGS) entry which is preliminary data.</text>
</comment>
<name>A0ABU5QCR5_9BACT</name>